<evidence type="ECO:0000256" key="1">
    <source>
        <dbReference type="ARBA" id="ARBA00022723"/>
    </source>
</evidence>
<dbReference type="InterPro" id="IPR007527">
    <property type="entry name" value="Znf_SWIM"/>
</dbReference>
<reference evidence="7 8" key="1">
    <citation type="submission" date="2018-06" db="EMBL/GenBank/DDBJ databases">
        <title>WGS assembly of Brassica rapa FPsc.</title>
        <authorList>
            <person name="Bowman J."/>
            <person name="Kohchi T."/>
            <person name="Yamato K."/>
            <person name="Jenkins J."/>
            <person name="Shu S."/>
            <person name="Ishizaki K."/>
            <person name="Yamaoka S."/>
            <person name="Nishihama R."/>
            <person name="Nakamura Y."/>
            <person name="Berger F."/>
            <person name="Adam C."/>
            <person name="Aki S."/>
            <person name="Althoff F."/>
            <person name="Araki T."/>
            <person name="Arteaga-Vazquez M."/>
            <person name="Balasubrmanian S."/>
            <person name="Bauer D."/>
            <person name="Boehm C."/>
            <person name="Briginshaw L."/>
            <person name="Caballero-Perez J."/>
            <person name="Catarino B."/>
            <person name="Chen F."/>
            <person name="Chiyoda S."/>
            <person name="Chovatia M."/>
            <person name="Davies K."/>
            <person name="Delmans M."/>
            <person name="Demura T."/>
            <person name="Dierschke T."/>
            <person name="Dolan L."/>
            <person name="Dorantes-Acosta A."/>
            <person name="Eklund D."/>
            <person name="Florent S."/>
            <person name="Flores-Sandoval E."/>
            <person name="Fujiyama A."/>
            <person name="Fukuzawa H."/>
            <person name="Galik B."/>
            <person name="Grimanelli D."/>
            <person name="Grimwood J."/>
            <person name="Grossniklaus U."/>
            <person name="Hamada T."/>
            <person name="Haseloff J."/>
            <person name="Hetherington A."/>
            <person name="Higo A."/>
            <person name="Hirakawa Y."/>
            <person name="Hundley H."/>
            <person name="Ikeda Y."/>
            <person name="Inoue K."/>
            <person name="Inoue S."/>
            <person name="Ishida S."/>
            <person name="Jia Q."/>
            <person name="Kakita M."/>
            <person name="Kanazawa T."/>
            <person name="Kawai Y."/>
            <person name="Kawashima T."/>
            <person name="Kennedy M."/>
            <person name="Kinose K."/>
            <person name="Kinoshita T."/>
            <person name="Kohara Y."/>
            <person name="Koide E."/>
            <person name="Komatsu K."/>
            <person name="Kopischke S."/>
            <person name="Kubo M."/>
            <person name="Kyozuka J."/>
            <person name="Lagercrantz U."/>
            <person name="Lin S."/>
            <person name="Lindquist E."/>
            <person name="Lipzen A."/>
            <person name="Lu C."/>
            <person name="Luna E."/>
            <person name="Martienssen R."/>
            <person name="Minamino N."/>
            <person name="Mizutani M."/>
            <person name="Mizutani M."/>
            <person name="Mochizuki N."/>
            <person name="Monte I."/>
            <person name="Mosher R."/>
            <person name="Nagasaki H."/>
            <person name="Nakagami H."/>
            <person name="Naramoto S."/>
            <person name="Nishitani K."/>
            <person name="Ohtani M."/>
            <person name="Okamoto T."/>
            <person name="Okumura M."/>
            <person name="Phillips J."/>
            <person name="Pollak B."/>
            <person name="Reinders A."/>
            <person name="Roevekamp M."/>
            <person name="Sano R."/>
            <person name="Sawa S."/>
            <person name="Schmid M."/>
            <person name="Shirakawa M."/>
            <person name="Solano R."/>
            <person name="Spunde A."/>
            <person name="Suetsugu N."/>
            <person name="Sugano S."/>
            <person name="Sugiyama A."/>
            <person name="Sun R."/>
            <person name="Suzuki Y."/>
            <person name="Takenaka M."/>
            <person name="Takezawa D."/>
            <person name="Tomogane H."/>
            <person name="Tsuzuki M."/>
            <person name="Ueda T."/>
            <person name="Umeda M."/>
            <person name="Ward J."/>
            <person name="Watanabe Y."/>
            <person name="Yazaki K."/>
            <person name="Yokoyama R."/>
            <person name="Yoshitake Y."/>
            <person name="Yotsui I."/>
            <person name="Zachgo S."/>
            <person name="Schmutz J."/>
        </authorList>
    </citation>
    <scope>NUCLEOTIDE SEQUENCE [LARGE SCALE GENOMIC DNA]</scope>
    <source>
        <strain evidence="8">cv. B-3</strain>
    </source>
</reference>
<organism evidence="7 8">
    <name type="scientific">Brassica campestris</name>
    <name type="common">Field mustard</name>
    <dbReference type="NCBI Taxonomy" id="3711"/>
    <lineage>
        <taxon>Eukaryota</taxon>
        <taxon>Viridiplantae</taxon>
        <taxon>Streptophyta</taxon>
        <taxon>Embryophyta</taxon>
        <taxon>Tracheophyta</taxon>
        <taxon>Spermatophyta</taxon>
        <taxon>Magnoliopsida</taxon>
        <taxon>eudicotyledons</taxon>
        <taxon>Gunneridae</taxon>
        <taxon>Pentapetalae</taxon>
        <taxon>rosids</taxon>
        <taxon>malvids</taxon>
        <taxon>Brassicales</taxon>
        <taxon>Brassicaceae</taxon>
        <taxon>Brassiceae</taxon>
        <taxon>Brassica</taxon>
    </lineage>
</organism>
<sequence>MVVLHGQPMDVEELHRAFPNFRPPNTGPHGVPQEVQPLRTLPPYQPIWEEESEEEQAYWNGVFEAEQNHQVNVSPAPRPANGALGLPIGPNLRVSGPTTPNTVMVVDEDDASYTGSSDGLIASQNNSGLTPAIPVAENLMNNTVGVAQAAAPAPTENGNTARISQVSNGGTRTAIPTNGGPSLDLTLAIGVNNNHGTEAIIEINDSDSEADGESGNINSEVDDLYEGMVFRNKAHFKHHIALYALHKKFRLRNTRSSPEGIVMRCISGTCMWRVYATKIKNVDKYEIRKASLQHTCSVDDRVGYERQATHAVIGEVMRSRYVGNGGAPRPNEIMQVMLGDHDVKISYWKAWRSREVALEYSQGSSGASYKLLPDYLQRLVVANPGTISQLETQFQAGVGHRFKYLFLALGASVRGFEQMRNVIIVDGTHLRGKYGGCLLTASAQDGNYQVFPLALAVVDSENDKAWEWFFKMLLQFIPNEEGVVFVSDRHASICNAISKVYPEAQHCACILHLKRNIRTYFKDKHLSYLVGKAARAFLLPEFYGIFNEIKMINAACAEYLIDIGFEHWARVHFSGNRYNIMTSNIAESWNSVLREAREYPILPMLEFIRSKLTSWFSERRSGNNNDQNRLSKRVHEIVEANFEQCGGMVACKINSLEYEVRNKEGGSFHVNLGNKSCSCNVFQALMIPCSHAIAASIKAKVKVESLVSEVYSVECLGNAYKVDIFPVSKINPAEDEQTEAVSLEVLPPATRRPPGRPHMHSLQRSQHENFVAY</sequence>
<evidence type="ECO:0000256" key="5">
    <source>
        <dbReference type="SAM" id="MobiDB-lite"/>
    </source>
</evidence>
<proteinExistence type="predicted"/>
<keyword evidence="2 4" id="KW-0863">Zinc-finger</keyword>
<feature type="region of interest" description="Disordered" evidence="5">
    <location>
        <begin position="746"/>
        <end position="773"/>
    </location>
</feature>
<feature type="domain" description="SWIM-type" evidence="6">
    <location>
        <begin position="668"/>
        <end position="700"/>
    </location>
</feature>
<keyword evidence="3" id="KW-0862">Zinc</keyword>
<dbReference type="GO" id="GO:0008270">
    <property type="term" value="F:zinc ion binding"/>
    <property type="evidence" value="ECO:0007669"/>
    <property type="project" value="UniProtKB-KW"/>
</dbReference>
<dbReference type="SMART" id="SM00575">
    <property type="entry name" value="ZnF_PMZ"/>
    <property type="match status" value="1"/>
</dbReference>
<name>A0A397XWV1_BRACM</name>
<evidence type="ECO:0000313" key="7">
    <source>
        <dbReference type="EMBL" id="RID45841.1"/>
    </source>
</evidence>
<dbReference type="PROSITE" id="PS50966">
    <property type="entry name" value="ZF_SWIM"/>
    <property type="match status" value="1"/>
</dbReference>
<gene>
    <name evidence="7" type="ORF">BRARA_I02536</name>
</gene>
<dbReference type="PANTHER" id="PTHR31973:SF113">
    <property type="entry name" value="PROTEIN FAR1-RELATED SEQUENCE 5-LIKE"/>
    <property type="match status" value="1"/>
</dbReference>
<evidence type="ECO:0000256" key="3">
    <source>
        <dbReference type="ARBA" id="ARBA00022833"/>
    </source>
</evidence>
<dbReference type="InterPro" id="IPR006564">
    <property type="entry name" value="Znf_PMZ"/>
</dbReference>
<dbReference type="Pfam" id="PF10551">
    <property type="entry name" value="MULE"/>
    <property type="match status" value="1"/>
</dbReference>
<protein>
    <recommendedName>
        <fullName evidence="6">SWIM-type domain-containing protein</fullName>
    </recommendedName>
</protein>
<evidence type="ECO:0000256" key="4">
    <source>
        <dbReference type="PROSITE-ProRule" id="PRU00325"/>
    </source>
</evidence>
<dbReference type="EMBL" id="CM010636">
    <property type="protein sequence ID" value="RID45841.1"/>
    <property type="molecule type" value="Genomic_DNA"/>
</dbReference>
<evidence type="ECO:0000313" key="8">
    <source>
        <dbReference type="Proteomes" id="UP000264353"/>
    </source>
</evidence>
<evidence type="ECO:0000259" key="6">
    <source>
        <dbReference type="PROSITE" id="PS50966"/>
    </source>
</evidence>
<dbReference type="AlphaFoldDB" id="A0A397XWV1"/>
<dbReference type="Proteomes" id="UP000264353">
    <property type="component" value="Chromosome A9"/>
</dbReference>
<accession>A0A397XWV1</accession>
<dbReference type="PANTHER" id="PTHR31973">
    <property type="entry name" value="POLYPROTEIN, PUTATIVE-RELATED"/>
    <property type="match status" value="1"/>
</dbReference>
<keyword evidence="1" id="KW-0479">Metal-binding</keyword>
<dbReference type="Pfam" id="PF04434">
    <property type="entry name" value="SWIM"/>
    <property type="match status" value="1"/>
</dbReference>
<dbReference type="InterPro" id="IPR018289">
    <property type="entry name" value="MULE_transposase_dom"/>
</dbReference>
<evidence type="ECO:0000256" key="2">
    <source>
        <dbReference type="ARBA" id="ARBA00022771"/>
    </source>
</evidence>